<comment type="caution">
    <text evidence="1">The sequence shown here is derived from an EMBL/GenBank/DDBJ whole genome shotgun (WGS) entry which is preliminary data.</text>
</comment>
<organism evidence="1 2">
    <name type="scientific">Artemisia annua</name>
    <name type="common">Sweet wormwood</name>
    <dbReference type="NCBI Taxonomy" id="35608"/>
    <lineage>
        <taxon>Eukaryota</taxon>
        <taxon>Viridiplantae</taxon>
        <taxon>Streptophyta</taxon>
        <taxon>Embryophyta</taxon>
        <taxon>Tracheophyta</taxon>
        <taxon>Spermatophyta</taxon>
        <taxon>Magnoliopsida</taxon>
        <taxon>eudicotyledons</taxon>
        <taxon>Gunneridae</taxon>
        <taxon>Pentapetalae</taxon>
        <taxon>asterids</taxon>
        <taxon>campanulids</taxon>
        <taxon>Asterales</taxon>
        <taxon>Asteraceae</taxon>
        <taxon>Asteroideae</taxon>
        <taxon>Anthemideae</taxon>
        <taxon>Artemisiinae</taxon>
        <taxon>Artemisia</taxon>
    </lineage>
</organism>
<dbReference type="EMBL" id="PKPP01000401">
    <property type="protein sequence ID" value="PWA93240.1"/>
    <property type="molecule type" value="Genomic_DNA"/>
</dbReference>
<dbReference type="AlphaFoldDB" id="A0A2U1Q5E6"/>
<proteinExistence type="predicted"/>
<sequence length="379" mass="42105">MAERRVNRGITHEERDAAAQRRERGDRWIREHAIRDLTQEEREAAARRGPIFRAFLNNGPQYHKRIGDEAGPYQVPGVAWELYIIRMKDVTRISGNQDARLWNIHRQSGASIAILTDLTLNYHHAQIELSARTVAQIRLAKQLIEEAIKEIYDGRCVPVPLMSTFISQEALVIPSQKAAHLFCKKTLVEIEAETLTWLELDGSQPLSDGTTNVIHIQISGTRRNIILARIMINSIVSKAKEPKASKRPEKLEFRLGDFLWKKVKGAEDQNELVFRCGKFMWMKQRGVDEKATDNVHDSIEGKKQVEAGDVGDSRSVAGGYGPYGGGYGPYGGGYGGPYGGGYGPYGSGCGGPYGSGYGSCGNRWYETLSDENANGCSIM</sequence>
<reference evidence="1 2" key="1">
    <citation type="journal article" date="2018" name="Mol. Plant">
        <title>The genome of Artemisia annua provides insight into the evolution of Asteraceae family and artemisinin biosynthesis.</title>
        <authorList>
            <person name="Shen Q."/>
            <person name="Zhang L."/>
            <person name="Liao Z."/>
            <person name="Wang S."/>
            <person name="Yan T."/>
            <person name="Shi P."/>
            <person name="Liu M."/>
            <person name="Fu X."/>
            <person name="Pan Q."/>
            <person name="Wang Y."/>
            <person name="Lv Z."/>
            <person name="Lu X."/>
            <person name="Zhang F."/>
            <person name="Jiang W."/>
            <person name="Ma Y."/>
            <person name="Chen M."/>
            <person name="Hao X."/>
            <person name="Li L."/>
            <person name="Tang Y."/>
            <person name="Lv G."/>
            <person name="Zhou Y."/>
            <person name="Sun X."/>
            <person name="Brodelius P.E."/>
            <person name="Rose J.K.C."/>
            <person name="Tang K."/>
        </authorList>
    </citation>
    <scope>NUCLEOTIDE SEQUENCE [LARGE SCALE GENOMIC DNA]</scope>
    <source>
        <strain evidence="2">cv. Huhao1</strain>
        <tissue evidence="1">Leaf</tissue>
    </source>
</reference>
<keyword evidence="2" id="KW-1185">Reference proteome</keyword>
<name>A0A2U1Q5E6_ARTAN</name>
<evidence type="ECO:0000313" key="2">
    <source>
        <dbReference type="Proteomes" id="UP000245207"/>
    </source>
</evidence>
<protein>
    <submittedName>
        <fullName evidence="1">Uncharacterized protein</fullName>
    </submittedName>
</protein>
<evidence type="ECO:0000313" key="1">
    <source>
        <dbReference type="EMBL" id="PWA93240.1"/>
    </source>
</evidence>
<dbReference type="Proteomes" id="UP000245207">
    <property type="component" value="Unassembled WGS sequence"/>
</dbReference>
<gene>
    <name evidence="1" type="ORF">CTI12_AA072930</name>
</gene>
<accession>A0A2U1Q5E6</accession>